<keyword evidence="1" id="KW-0812">Transmembrane</keyword>
<dbReference type="EMBL" id="CAXLJM020000072">
    <property type="protein sequence ID" value="CAL8127607.1"/>
    <property type="molecule type" value="Genomic_DNA"/>
</dbReference>
<gene>
    <name evidence="2" type="ORF">ODALV1_LOCUS21911</name>
</gene>
<proteinExistence type="predicted"/>
<feature type="transmembrane region" description="Helical" evidence="1">
    <location>
        <begin position="602"/>
        <end position="628"/>
    </location>
</feature>
<evidence type="ECO:0000256" key="1">
    <source>
        <dbReference type="SAM" id="Phobius"/>
    </source>
</evidence>
<name>A0ABP1RGI4_9HEXA</name>
<sequence>MVDNLQSCLNHIINYNGMDFIPFKSPIVLSRYDVIHVKYRVKRTWIRKSAEAIFTDWQRPLYFEQVSKLLANKTQTIPWCKRVSLLDDVECFDIEFVDNSPKTKGWSCESHWYLFPPNPTEDIMFYEENLGGLRMLIPGSYKSFWSHNVGRVMNESELGTYRWGVLKTRPNFDIIITQMDQIDYYTMRAWTKSLYAARNGLPKGYTTKAREESTFSLEKSDSLQDFGRIGYKLKNTILFCRHCKRALPFQPIGVGPVFSEKELVAKFHYLHSNTDYIYWTFLLIGGLEEGFLSQNIREVLNKSPYNYLHSAGGEHKFLWSDLENAQYQIEARLLMQAIVGANGSFRHQNWWGINWRFSYWHGIGNIPLETKYNSPIVVVGLAGNGDHFHFDVHPTKLKFVSCGKPLKDGLAFSQLTSIFDLTTWLCISLSIINGIILPSELYLYAIGAKDSFFQLYNGKFSLPKTLDSIVNRTTLHPMWGQIFKSGKPTNVEILKDCNKTALFLPELEAIQTYYKLRQNKTIKNNVYLSRKDLFRLNHRILFMRWMNPKILMRMKGLGTAGIWRWWSDMVVNFLTKVRGRGSTLNDGQVGGRVGESNLSGNISIVFVLLAVGIVSSITVFLHEVWSLIKKAVSRHNRTFCGRVRWYLR</sequence>
<dbReference type="Proteomes" id="UP001642540">
    <property type="component" value="Unassembled WGS sequence"/>
</dbReference>
<keyword evidence="1" id="KW-0472">Membrane</keyword>
<evidence type="ECO:0000313" key="3">
    <source>
        <dbReference type="Proteomes" id="UP001642540"/>
    </source>
</evidence>
<reference evidence="2 3" key="1">
    <citation type="submission" date="2024-08" db="EMBL/GenBank/DDBJ databases">
        <authorList>
            <person name="Cucini C."/>
            <person name="Frati F."/>
        </authorList>
    </citation>
    <scope>NUCLEOTIDE SEQUENCE [LARGE SCALE GENOMIC DNA]</scope>
</reference>
<evidence type="ECO:0000313" key="2">
    <source>
        <dbReference type="EMBL" id="CAL8127607.1"/>
    </source>
</evidence>
<keyword evidence="3" id="KW-1185">Reference proteome</keyword>
<comment type="caution">
    <text evidence="2">The sequence shown here is derived from an EMBL/GenBank/DDBJ whole genome shotgun (WGS) entry which is preliminary data.</text>
</comment>
<organism evidence="2 3">
    <name type="scientific">Orchesella dallaii</name>
    <dbReference type="NCBI Taxonomy" id="48710"/>
    <lineage>
        <taxon>Eukaryota</taxon>
        <taxon>Metazoa</taxon>
        <taxon>Ecdysozoa</taxon>
        <taxon>Arthropoda</taxon>
        <taxon>Hexapoda</taxon>
        <taxon>Collembola</taxon>
        <taxon>Entomobryomorpha</taxon>
        <taxon>Entomobryoidea</taxon>
        <taxon>Orchesellidae</taxon>
        <taxon>Orchesellinae</taxon>
        <taxon>Orchesella</taxon>
    </lineage>
</organism>
<accession>A0ABP1RGI4</accession>
<protein>
    <submittedName>
        <fullName evidence="2">Uncharacterized protein</fullName>
    </submittedName>
</protein>
<keyword evidence="1" id="KW-1133">Transmembrane helix</keyword>